<dbReference type="EMBL" id="UYRV01030143">
    <property type="protein sequence ID" value="VDK84424.1"/>
    <property type="molecule type" value="Genomic_DNA"/>
</dbReference>
<protein>
    <submittedName>
        <fullName evidence="1">Uncharacterized protein</fullName>
    </submittedName>
</protein>
<name>A0A3P6V220_CYLGO</name>
<dbReference type="AlphaFoldDB" id="A0A3P6V220"/>
<evidence type="ECO:0000313" key="1">
    <source>
        <dbReference type="EMBL" id="VDK84424.1"/>
    </source>
</evidence>
<proteinExistence type="predicted"/>
<evidence type="ECO:0000313" key="2">
    <source>
        <dbReference type="Proteomes" id="UP000271889"/>
    </source>
</evidence>
<organism evidence="1 2">
    <name type="scientific">Cylicostephanus goldi</name>
    <name type="common">Nematode worm</name>
    <dbReference type="NCBI Taxonomy" id="71465"/>
    <lineage>
        <taxon>Eukaryota</taxon>
        <taxon>Metazoa</taxon>
        <taxon>Ecdysozoa</taxon>
        <taxon>Nematoda</taxon>
        <taxon>Chromadorea</taxon>
        <taxon>Rhabditida</taxon>
        <taxon>Rhabditina</taxon>
        <taxon>Rhabditomorpha</taxon>
        <taxon>Strongyloidea</taxon>
        <taxon>Strongylidae</taxon>
        <taxon>Cylicostephanus</taxon>
    </lineage>
</organism>
<keyword evidence="2" id="KW-1185">Reference proteome</keyword>
<accession>A0A3P6V220</accession>
<dbReference type="OrthoDB" id="5842045at2759"/>
<sequence>METEFVTDRLVTRHGYNMSVESVWMPEECVCPHKGTKVMQNQGSIQMDIPPHCRLMYCKWDVPNSYYASQFTSMFNFTSEFDTLTVVTGTDVRR</sequence>
<gene>
    <name evidence="1" type="ORF">CGOC_LOCUS8288</name>
</gene>
<dbReference type="Proteomes" id="UP000271889">
    <property type="component" value="Unassembled WGS sequence"/>
</dbReference>
<reference evidence="1 2" key="1">
    <citation type="submission" date="2018-11" db="EMBL/GenBank/DDBJ databases">
        <authorList>
            <consortium name="Pathogen Informatics"/>
        </authorList>
    </citation>
    <scope>NUCLEOTIDE SEQUENCE [LARGE SCALE GENOMIC DNA]</scope>
</reference>